<evidence type="ECO:0000313" key="3">
    <source>
        <dbReference type="Proteomes" id="UP000294321"/>
    </source>
</evidence>
<name>A0A4P6ZLP4_9LACO</name>
<reference evidence="3" key="1">
    <citation type="submission" date="2018-12" db="EMBL/GenBank/DDBJ databases">
        <title>A new species of lactobacillus.</title>
        <authorList>
            <person name="Jian Y."/>
            <person name="Xin L."/>
            <person name="Hong Z.J."/>
            <person name="Ming L.Z."/>
            <person name="Hong X.Z."/>
        </authorList>
    </citation>
    <scope>NUCLEOTIDE SEQUENCE [LARGE SCALE GENOMIC DNA]</scope>
    <source>
        <strain evidence="3">HSLZ-75</strain>
    </source>
</reference>
<organism evidence="2 3">
    <name type="scientific">Acetilactobacillus jinshanensis</name>
    <dbReference type="NCBI Taxonomy" id="1720083"/>
    <lineage>
        <taxon>Bacteria</taxon>
        <taxon>Bacillati</taxon>
        <taxon>Bacillota</taxon>
        <taxon>Bacilli</taxon>
        <taxon>Lactobacillales</taxon>
        <taxon>Lactobacillaceae</taxon>
        <taxon>Acetilactobacillus</taxon>
    </lineage>
</organism>
<keyword evidence="3" id="KW-1185">Reference proteome</keyword>
<dbReference type="EMBL" id="CP034726">
    <property type="protein sequence ID" value="QBP18150.1"/>
    <property type="molecule type" value="Genomic_DNA"/>
</dbReference>
<dbReference type="AlphaFoldDB" id="A0A4P6ZLP4"/>
<proteinExistence type="predicted"/>
<keyword evidence="1" id="KW-0175">Coiled coil</keyword>
<protein>
    <submittedName>
        <fullName evidence="2">Uncharacterized protein</fullName>
    </submittedName>
</protein>
<evidence type="ECO:0000256" key="1">
    <source>
        <dbReference type="SAM" id="Coils"/>
    </source>
</evidence>
<evidence type="ECO:0000313" key="2">
    <source>
        <dbReference type="EMBL" id="QBP18150.1"/>
    </source>
</evidence>
<gene>
    <name evidence="2" type="ORF">ELX58_03135</name>
</gene>
<sequence>MDATEATIRTSLHTNIQQMISTFKELKQLGVPKRTDKTKMIEFANAQATLVATQGKISEDLHLLQTLGFMSTDQMIQVNKKLTKQIQTLEKENQSKGKNK</sequence>
<dbReference type="Proteomes" id="UP000294321">
    <property type="component" value="Chromosome"/>
</dbReference>
<accession>A0A4P6ZLP4</accession>
<dbReference type="RefSeq" id="WP_133441707.1">
    <property type="nucleotide sequence ID" value="NZ_CP034726.1"/>
</dbReference>
<dbReference type="KEGG" id="lji:ELX58_03135"/>
<feature type="coiled-coil region" evidence="1">
    <location>
        <begin position="72"/>
        <end position="99"/>
    </location>
</feature>